<dbReference type="PANTHER" id="PTHR24148:SF64">
    <property type="entry name" value="HETEROKARYON INCOMPATIBILITY DOMAIN-CONTAINING PROTEIN"/>
    <property type="match status" value="1"/>
</dbReference>
<protein>
    <recommendedName>
        <fullName evidence="1">Heterokaryon incompatibility domain-containing protein</fullName>
    </recommendedName>
</protein>
<organism evidence="2 3">
    <name type="scientific">Pyricularia grisea</name>
    <name type="common">Crabgrass-specific blast fungus</name>
    <name type="synonym">Magnaporthe grisea</name>
    <dbReference type="NCBI Taxonomy" id="148305"/>
    <lineage>
        <taxon>Eukaryota</taxon>
        <taxon>Fungi</taxon>
        <taxon>Dikarya</taxon>
        <taxon>Ascomycota</taxon>
        <taxon>Pezizomycotina</taxon>
        <taxon>Sordariomycetes</taxon>
        <taxon>Sordariomycetidae</taxon>
        <taxon>Magnaporthales</taxon>
        <taxon>Pyriculariaceae</taxon>
        <taxon>Pyricularia</taxon>
    </lineage>
</organism>
<gene>
    <name evidence="2" type="ORF">MCOR33_001787</name>
</gene>
<dbReference type="EMBL" id="JABSND010000018">
    <property type="protein sequence ID" value="KAI6303011.1"/>
    <property type="molecule type" value="Genomic_DNA"/>
</dbReference>
<name>A0ABQ8NXF7_PYRGI</name>
<evidence type="ECO:0000313" key="2">
    <source>
        <dbReference type="EMBL" id="KAI6303011.1"/>
    </source>
</evidence>
<sequence>MSLQLPPFAINTTMTLLRRFSHKPLLDGYHVNNYVETLEALPKITGLNAIRLLTLHPGAPQDPLVGTLSRHFIDDCPPYEALSYTWKAAVFTRPVEINNAEFLVTENVEKALTHLRYEDKPRTLWLDSICIDQRNVIEKNHQVRLMNRIYARSKGVVCWAGLEVEDEDDLKDGETMDIPAAFDLAREIEKTEDWEKYPEVVDRFPPVAYSTLIKLMDRSYFRRQWVIQEVCLSESVSIQVAKYLLPWSALAASAEGVAKFGRDQRASLLFPGSNRIFDLFGVRAMEFCREKTESGVFANDLIDLLRTCRGRELSDPRDMIYSLLGICGPKSMPVDVDYRKPVLVLFREVSAATITRSLDLDFLRLADHLSRDEDLPSWSPNWTHIWAGSWQIRSLKFQGWPPKEGRVVPGSDDVAFSEDLRRLTVKSVRRFVVTMVQEPSTIPEEPTNSISDAEVYAALATSLIQTEYLVTYTPRSGQTKADRRIEFVDSLFEGFTGGQSVLFTRAQFGSWYEHVVTRTTDQLSDEEKAIWCQYDAKLLKWLHEAQYFLTDGGVVGVAERVTRIQPGDAVVSLKGASEDSLFAIRQLPPAQQSDHILLNGVYIHFTPEEAEAHKAFVDDLNAGILDTQKITLV</sequence>
<dbReference type="Pfam" id="PF06985">
    <property type="entry name" value="HET"/>
    <property type="match status" value="1"/>
</dbReference>
<evidence type="ECO:0000259" key="1">
    <source>
        <dbReference type="Pfam" id="PF06985"/>
    </source>
</evidence>
<comment type="caution">
    <text evidence="2">The sequence shown here is derived from an EMBL/GenBank/DDBJ whole genome shotgun (WGS) entry which is preliminary data.</text>
</comment>
<proteinExistence type="predicted"/>
<feature type="domain" description="Heterokaryon incompatibility" evidence="1">
    <location>
        <begin position="79"/>
        <end position="229"/>
    </location>
</feature>
<dbReference type="Proteomes" id="UP001059893">
    <property type="component" value="Unassembled WGS sequence"/>
</dbReference>
<dbReference type="InterPro" id="IPR052895">
    <property type="entry name" value="HetReg/Transcr_Mod"/>
</dbReference>
<dbReference type="InterPro" id="IPR010730">
    <property type="entry name" value="HET"/>
</dbReference>
<dbReference type="PANTHER" id="PTHR24148">
    <property type="entry name" value="ANKYRIN REPEAT DOMAIN-CONTAINING PROTEIN 39 HOMOLOG-RELATED"/>
    <property type="match status" value="1"/>
</dbReference>
<accession>A0ABQ8NXF7</accession>
<keyword evidence="3" id="KW-1185">Reference proteome</keyword>
<evidence type="ECO:0000313" key="3">
    <source>
        <dbReference type="Proteomes" id="UP001059893"/>
    </source>
</evidence>
<reference evidence="2" key="1">
    <citation type="submission" date="2021-01" db="EMBL/GenBank/DDBJ databases">
        <title>Deciphering the adaptive evolutionary patterns associated with biogeogrpahic diversity in the finger millet blast pathogen Magnaporthe oryzae in Eastern Africa.</title>
        <authorList>
            <person name="Onyema G."/>
            <person name="Shittu T.A."/>
            <person name="Dodsworth S."/>
            <person name="Devilliers S."/>
            <person name="Muthumeenakshi S."/>
            <person name="Sreenivasaprasad S."/>
        </authorList>
    </citation>
    <scope>NUCLEOTIDE SEQUENCE</scope>
    <source>
        <strain evidence="2">D15/s37</strain>
    </source>
</reference>